<dbReference type="Pfam" id="PF05193">
    <property type="entry name" value="Peptidase_M16_C"/>
    <property type="match status" value="2"/>
</dbReference>
<dbReference type="Pfam" id="PF00675">
    <property type="entry name" value="Peptidase_M16"/>
    <property type="match status" value="1"/>
</dbReference>
<comment type="cofactor">
    <cofactor evidence="1">
        <name>Zn(2+)</name>
        <dbReference type="ChEBI" id="CHEBI:29105"/>
    </cofactor>
</comment>
<comment type="similarity">
    <text evidence="2 3">Belongs to the peptidase M16 family.</text>
</comment>
<keyword evidence="4" id="KW-0732">Signal</keyword>
<proteinExistence type="inferred from homology"/>
<dbReference type="GO" id="GO:0006508">
    <property type="term" value="P:proteolysis"/>
    <property type="evidence" value="ECO:0007669"/>
    <property type="project" value="InterPro"/>
</dbReference>
<dbReference type="SUPFAM" id="SSF63411">
    <property type="entry name" value="LuxS/MPP-like metallohydrolase"/>
    <property type="match status" value="4"/>
</dbReference>
<feature type="domain" description="Peptidase M16 C-terminal" evidence="6">
    <location>
        <begin position="199"/>
        <end position="374"/>
    </location>
</feature>
<dbReference type="AlphaFoldDB" id="A0A6N9HF01"/>
<dbReference type="GO" id="GO:0046872">
    <property type="term" value="F:metal ion binding"/>
    <property type="evidence" value="ECO:0007669"/>
    <property type="project" value="InterPro"/>
</dbReference>
<gene>
    <name evidence="7" type="ORF">GTP41_05970</name>
</gene>
<dbReference type="InterPro" id="IPR011249">
    <property type="entry name" value="Metalloenz_LuxS/M16"/>
</dbReference>
<dbReference type="PANTHER" id="PTHR11851:SF49">
    <property type="entry name" value="MITOCHONDRIAL-PROCESSING PEPTIDASE SUBUNIT ALPHA"/>
    <property type="match status" value="1"/>
</dbReference>
<evidence type="ECO:0000256" key="3">
    <source>
        <dbReference type="RuleBase" id="RU004447"/>
    </source>
</evidence>
<feature type="domain" description="Peptidase M16 C-terminal" evidence="6">
    <location>
        <begin position="645"/>
        <end position="825"/>
    </location>
</feature>
<evidence type="ECO:0000259" key="6">
    <source>
        <dbReference type="Pfam" id="PF05193"/>
    </source>
</evidence>
<evidence type="ECO:0000256" key="4">
    <source>
        <dbReference type="SAM" id="SignalP"/>
    </source>
</evidence>
<feature type="chain" id="PRO_5027108294" evidence="4">
    <location>
        <begin position="19"/>
        <end position="897"/>
    </location>
</feature>
<dbReference type="PROSITE" id="PS51257">
    <property type="entry name" value="PROKAR_LIPOPROTEIN"/>
    <property type="match status" value="1"/>
</dbReference>
<feature type="signal peptide" evidence="4">
    <location>
        <begin position="1"/>
        <end position="18"/>
    </location>
</feature>
<organism evidence="7 8">
    <name type="scientific">Pseudoduganella guangdongensis</name>
    <dbReference type="NCBI Taxonomy" id="2692179"/>
    <lineage>
        <taxon>Bacteria</taxon>
        <taxon>Pseudomonadati</taxon>
        <taxon>Pseudomonadota</taxon>
        <taxon>Betaproteobacteria</taxon>
        <taxon>Burkholderiales</taxon>
        <taxon>Oxalobacteraceae</taxon>
        <taxon>Telluria group</taxon>
        <taxon>Pseudoduganella</taxon>
    </lineage>
</organism>
<dbReference type="GO" id="GO:0004222">
    <property type="term" value="F:metalloendopeptidase activity"/>
    <property type="evidence" value="ECO:0007669"/>
    <property type="project" value="InterPro"/>
</dbReference>
<feature type="domain" description="Peptidase M16 N-terminal" evidence="5">
    <location>
        <begin position="45"/>
        <end position="190"/>
    </location>
</feature>
<comment type="caution">
    <text evidence="7">The sequence shown here is derived from an EMBL/GenBank/DDBJ whole genome shotgun (WGS) entry which is preliminary data.</text>
</comment>
<dbReference type="RefSeq" id="WP_161024646.1">
    <property type="nucleotide sequence ID" value="NZ_WWCJ01000003.1"/>
</dbReference>
<evidence type="ECO:0000259" key="5">
    <source>
        <dbReference type="Pfam" id="PF00675"/>
    </source>
</evidence>
<evidence type="ECO:0000256" key="2">
    <source>
        <dbReference type="ARBA" id="ARBA00007261"/>
    </source>
</evidence>
<dbReference type="InterPro" id="IPR011765">
    <property type="entry name" value="Pept_M16_N"/>
</dbReference>
<dbReference type="InterPro" id="IPR050361">
    <property type="entry name" value="MPP/UQCRC_Complex"/>
</dbReference>
<reference evidence="7 8" key="1">
    <citation type="submission" date="2019-12" db="EMBL/GenBank/DDBJ databases">
        <title>Novel species isolated from a subtropical stream in China.</title>
        <authorList>
            <person name="Lu H."/>
        </authorList>
    </citation>
    <scope>NUCLEOTIDE SEQUENCE [LARGE SCALE GENOMIC DNA]</scope>
    <source>
        <strain evidence="7 8">DS3</strain>
    </source>
</reference>
<evidence type="ECO:0000256" key="1">
    <source>
        <dbReference type="ARBA" id="ARBA00001947"/>
    </source>
</evidence>
<accession>A0A6N9HF01</accession>
<dbReference type="EMBL" id="WWCJ01000003">
    <property type="protein sequence ID" value="MYN01642.1"/>
    <property type="molecule type" value="Genomic_DNA"/>
</dbReference>
<dbReference type="Gene3D" id="3.30.830.10">
    <property type="entry name" value="Metalloenzyme, LuxS/M16 peptidase-like"/>
    <property type="match status" value="4"/>
</dbReference>
<dbReference type="Proteomes" id="UP000448575">
    <property type="component" value="Unassembled WGS sequence"/>
</dbReference>
<evidence type="ECO:0000313" key="7">
    <source>
        <dbReference type="EMBL" id="MYN01642.1"/>
    </source>
</evidence>
<dbReference type="PROSITE" id="PS00143">
    <property type="entry name" value="INSULINASE"/>
    <property type="match status" value="1"/>
</dbReference>
<name>A0A6N9HF01_9BURK</name>
<evidence type="ECO:0000313" key="8">
    <source>
        <dbReference type="Proteomes" id="UP000448575"/>
    </source>
</evidence>
<keyword evidence="8" id="KW-1185">Reference proteome</keyword>
<sequence length="897" mass="98926">MQIRYVAALLLTASTACAQTLPAGVVKGPAVEGITEYRLSNGLKVLLFPDASKPTVTVNVTYLVGSRHENYGETGMAHLLEHLLFKGTPRHRNIPQQFADRGMDYNGTTSLDRTNYYEVFQASPDNLKWALDMEAERMTRSFIAKKDLDSEMTVVRNEYESGENDPFGVLYKRMESVAYDWHSYGRSTIGNRSDIENVRIENLQSFYRTYYQPDNAVLLVAGKFDPSQTLAWISKTFGVIPKPKRALPKFWTVEPTQDGERQYVVRRKGDVQIVLVGYKVPSGLHADADPLAFMNHVLGDTPNGRLHKQLVESGKAAQVFAFSQPGFAPSLQVFGAVVKMGQPVEPVRDELIAAVEGFAQAAPSAEEMERTRREYANSIEKALNNPQQVGVALSEHIALGDWRLLFQGRDGLAAITPAQVAAAAGRYLKRDNRVVGTFIPDDAPQRAEIGAAPPAAELLKDYKGKASVLSSEVFDPSQDNIMARTELRELGGLKLALLPKRNRGETVVVDLRLRWGDEKNQFGQQIVAAATDQMLTRGTSRYTRAQLADAMSKLKMSGGLYHFETTREHLAAALRLQAHVLKEPAFPEAEFEQMRQQWIVGLEAGRNDPQAVAGRALSEYFDHWPKGDPRSVLTLDEQLAAIKALKLEDLKAYHSAFYGASQGELSVVGDFDKAELLKVAGEELAGWQSKASYAPILDKHVEKAPTRIMLDAPDKENGVFSAHLNLALRTDDPDYPALELANYIFGNGGLKSRLMDRIRQKDGLSYGGGSGLEAGELDNAGGFSIDAIAAPQNMAKLEAAIRQELERAVKQGFTPAEVAGAKSGLMQQRLQNRSRDDVVAGAWSHLRYLGRTFVWSKEYEAKLRALTAPQVSAAFRKHIDPAKLTVVIAADAAKAKR</sequence>
<protein>
    <submittedName>
        <fullName evidence="7">Insulinase family protein</fullName>
    </submittedName>
</protein>
<dbReference type="InterPro" id="IPR001431">
    <property type="entry name" value="Pept_M16_Zn_BS"/>
</dbReference>
<dbReference type="InterPro" id="IPR007863">
    <property type="entry name" value="Peptidase_M16_C"/>
</dbReference>
<dbReference type="PANTHER" id="PTHR11851">
    <property type="entry name" value="METALLOPROTEASE"/>
    <property type="match status" value="1"/>
</dbReference>